<evidence type="ECO:0000256" key="6">
    <source>
        <dbReference type="ARBA" id="ARBA00022692"/>
    </source>
</evidence>
<evidence type="ECO:0000256" key="5">
    <source>
        <dbReference type="ARBA" id="ARBA00022679"/>
    </source>
</evidence>
<name>A0AAV2TX99_CALDB</name>
<protein>
    <recommendedName>
        <fullName evidence="10">Alpha-1,3-glucosyltransferase</fullName>
        <ecNumber evidence="10">2.4.1.-</ecNumber>
    </recommendedName>
</protein>
<dbReference type="GO" id="GO:0005789">
    <property type="term" value="C:endoplasmic reticulum membrane"/>
    <property type="evidence" value="ECO:0007669"/>
    <property type="project" value="UniProtKB-SubCell"/>
</dbReference>
<dbReference type="GO" id="GO:0042281">
    <property type="term" value="F:dolichyl pyrophosphate Man9GlcNAc2 alpha-1,3-glucosyltransferase activity"/>
    <property type="evidence" value="ECO:0007669"/>
    <property type="project" value="TreeGrafter"/>
</dbReference>
<feature type="transmembrane region" description="Helical" evidence="10">
    <location>
        <begin position="330"/>
        <end position="348"/>
    </location>
</feature>
<evidence type="ECO:0000313" key="12">
    <source>
        <dbReference type="Proteomes" id="UP001497525"/>
    </source>
</evidence>
<evidence type="ECO:0000256" key="9">
    <source>
        <dbReference type="ARBA" id="ARBA00023136"/>
    </source>
</evidence>
<dbReference type="PANTHER" id="PTHR12413">
    <property type="entry name" value="DOLICHYL GLYCOSYLTRANSFERASE"/>
    <property type="match status" value="1"/>
</dbReference>
<proteinExistence type="inferred from homology"/>
<keyword evidence="9 10" id="KW-0472">Membrane</keyword>
<comment type="pathway">
    <text evidence="2 10">Protein modification; protein glycosylation.</text>
</comment>
<dbReference type="AlphaFoldDB" id="A0AAV2TX99"/>
<feature type="transmembrane region" description="Helical" evidence="10">
    <location>
        <begin position="113"/>
        <end position="135"/>
    </location>
</feature>
<dbReference type="Proteomes" id="UP001497525">
    <property type="component" value="Unassembled WGS sequence"/>
</dbReference>
<evidence type="ECO:0000256" key="2">
    <source>
        <dbReference type="ARBA" id="ARBA00004922"/>
    </source>
</evidence>
<feature type="transmembrane region" description="Helical" evidence="10">
    <location>
        <begin position="236"/>
        <end position="255"/>
    </location>
</feature>
<feature type="transmembrane region" description="Helical" evidence="10">
    <location>
        <begin position="456"/>
        <end position="476"/>
    </location>
</feature>
<feature type="transmembrane region" description="Helical" evidence="10">
    <location>
        <begin position="354"/>
        <end position="379"/>
    </location>
</feature>
<organism evidence="11 12">
    <name type="scientific">Calicophoron daubneyi</name>
    <name type="common">Rumen fluke</name>
    <name type="synonym">Paramphistomum daubneyi</name>
    <dbReference type="NCBI Taxonomy" id="300641"/>
    <lineage>
        <taxon>Eukaryota</taxon>
        <taxon>Metazoa</taxon>
        <taxon>Spiralia</taxon>
        <taxon>Lophotrochozoa</taxon>
        <taxon>Platyhelminthes</taxon>
        <taxon>Trematoda</taxon>
        <taxon>Digenea</taxon>
        <taxon>Plagiorchiida</taxon>
        <taxon>Pronocephalata</taxon>
        <taxon>Paramphistomoidea</taxon>
        <taxon>Paramphistomidae</taxon>
        <taxon>Calicophoron</taxon>
    </lineage>
</organism>
<keyword evidence="4 10" id="KW-0328">Glycosyltransferase</keyword>
<evidence type="ECO:0000256" key="7">
    <source>
        <dbReference type="ARBA" id="ARBA00022824"/>
    </source>
</evidence>
<comment type="similarity">
    <text evidence="3 10">Belongs to the ALG6/ALG8 glucosyltransferase family.</text>
</comment>
<evidence type="ECO:0000256" key="3">
    <source>
        <dbReference type="ARBA" id="ARBA00008715"/>
    </source>
</evidence>
<gene>
    <name evidence="11" type="ORF">CDAUBV1_LOCUS15183</name>
</gene>
<feature type="transmembrane region" description="Helical" evidence="10">
    <location>
        <begin position="147"/>
        <end position="165"/>
    </location>
</feature>
<evidence type="ECO:0000313" key="11">
    <source>
        <dbReference type="EMBL" id="CAL5140002.1"/>
    </source>
</evidence>
<evidence type="ECO:0000256" key="8">
    <source>
        <dbReference type="ARBA" id="ARBA00022989"/>
    </source>
</evidence>
<dbReference type="InterPro" id="IPR004856">
    <property type="entry name" value="Glyco_trans_ALG6/ALG8"/>
</dbReference>
<keyword evidence="8 10" id="KW-1133">Transmembrane helix</keyword>
<comment type="subcellular location">
    <subcellularLocation>
        <location evidence="1 10">Endoplasmic reticulum membrane</location>
        <topology evidence="1 10">Multi-pass membrane protein</topology>
    </subcellularLocation>
</comment>
<dbReference type="PANTHER" id="PTHR12413:SF1">
    <property type="entry name" value="DOLICHYL PYROPHOSPHATE MAN9GLCNAC2 ALPHA-1,3-GLUCOSYLTRANSFERASE"/>
    <property type="match status" value="1"/>
</dbReference>
<accession>A0AAV2TX99</accession>
<evidence type="ECO:0000256" key="10">
    <source>
        <dbReference type="RuleBase" id="RU363110"/>
    </source>
</evidence>
<evidence type="ECO:0000256" key="1">
    <source>
        <dbReference type="ARBA" id="ARBA00004477"/>
    </source>
</evidence>
<keyword evidence="5 10" id="KW-0808">Transferase</keyword>
<keyword evidence="6 10" id="KW-0812">Transmembrane</keyword>
<dbReference type="EMBL" id="CAXLJL010000689">
    <property type="protein sequence ID" value="CAL5140002.1"/>
    <property type="molecule type" value="Genomic_DNA"/>
</dbReference>
<feature type="transmembrane region" description="Helical" evidence="10">
    <location>
        <begin position="391"/>
        <end position="411"/>
    </location>
</feature>
<feature type="transmembrane region" description="Helical" evidence="10">
    <location>
        <begin position="177"/>
        <end position="204"/>
    </location>
</feature>
<keyword evidence="7 10" id="KW-0256">Endoplasmic reticulum</keyword>
<feature type="transmembrane region" description="Helical" evidence="10">
    <location>
        <begin position="302"/>
        <end position="323"/>
    </location>
</feature>
<dbReference type="EC" id="2.4.1.-" evidence="10"/>
<sequence>MDADKLLKYCLPIFVGLSLRSAVLLHPHSGQNKPPLFGDYEAQRHWMEITTNLPTRTWYVNSSDNDLLYWGLDYPPVTAYHSWLMGKISEWLNPSWTKLLESRGTESYEHKVFMRYTVLLSDLFIFIPAALFYFYHASASLKSNNVITPFYACLLTLMYPGLILIDHGHYQYNCVSLGLFLACLSSFLLDMDLLGTFLFCIALGYKQMEFYHALPLFCYLLGKCIHSPLRSGLSKLLKLALTVVFTFFLVFFPFLTDKNVFTSVLLRMFPLNRGLYEDKVANFWCSTSPIIKWRSVFSQFDLVRLCAAAVLCSSLPVCCALLVSPKKSRLLYGLASCSLSFFLFSYHVHEKSILLVALPSLCMFPFCPFSTLLFALVSTLSMWPLYDKDSLIGPCMYLTLIYFVVGYTVIMRKSCLDCIQFSWASPNLLLGTILSGYVVLLLGHSVITPPAAYPDIFPLCISAYSFVLFFGFWIFWTLGSCRVK</sequence>
<dbReference type="Pfam" id="PF03155">
    <property type="entry name" value="Alg6_Alg8"/>
    <property type="match status" value="1"/>
</dbReference>
<reference evidence="11" key="1">
    <citation type="submission" date="2024-06" db="EMBL/GenBank/DDBJ databases">
        <authorList>
            <person name="Liu X."/>
            <person name="Lenzi L."/>
            <person name="Haldenby T S."/>
            <person name="Uol C."/>
        </authorList>
    </citation>
    <scope>NUCLEOTIDE SEQUENCE</scope>
</reference>
<evidence type="ECO:0000256" key="4">
    <source>
        <dbReference type="ARBA" id="ARBA00022676"/>
    </source>
</evidence>
<comment type="caution">
    <text evidence="11">The sequence shown here is derived from an EMBL/GenBank/DDBJ whole genome shotgun (WGS) entry which is preliminary data.</text>
</comment>
<feature type="transmembrane region" description="Helical" evidence="10">
    <location>
        <begin position="423"/>
        <end position="444"/>
    </location>
</feature>